<comment type="similarity">
    <text evidence="2">In the central section; belongs to the 3-hydroxyacyl-CoA dehydrogenase family.</text>
</comment>
<proteinExistence type="inferred from homology"/>
<dbReference type="RefSeq" id="WP_111161660.1">
    <property type="nucleotide sequence ID" value="NZ_PCDP01000038.1"/>
</dbReference>
<reference evidence="13 14" key="1">
    <citation type="journal article" date="2018" name="Sci. Rep.">
        <title>Rhizobium tumorigenes sp. nov., a novel plant tumorigenic bacterium isolated from cane gall tumors on thornless blackberry.</title>
        <authorList>
            <person name="Kuzmanovi N."/>
            <person name="Smalla K."/>
            <person name="Gronow S."/>
            <person name="PuBawska J."/>
        </authorList>
    </citation>
    <scope>NUCLEOTIDE SEQUENCE [LARGE SCALE GENOMIC DNA]</scope>
    <source>
        <strain evidence="13 14">CCBAU 85046</strain>
    </source>
</reference>
<feature type="domain" description="3-hydroxyacyl-CoA dehydrogenase C-terminal" evidence="11">
    <location>
        <begin position="509"/>
        <end position="606"/>
    </location>
</feature>
<dbReference type="EMBL" id="PCDP01000038">
    <property type="protein sequence ID" value="PZM12044.1"/>
    <property type="molecule type" value="Genomic_DNA"/>
</dbReference>
<feature type="domain" description="3-hydroxyacyl-CoA dehydrogenase NAD binding" evidence="12">
    <location>
        <begin position="328"/>
        <end position="507"/>
    </location>
</feature>
<evidence type="ECO:0000256" key="2">
    <source>
        <dbReference type="ARBA" id="ARBA00007005"/>
    </source>
</evidence>
<evidence type="ECO:0000256" key="6">
    <source>
        <dbReference type="ARBA" id="ARBA00023027"/>
    </source>
</evidence>
<evidence type="ECO:0000256" key="7">
    <source>
        <dbReference type="ARBA" id="ARBA00023098"/>
    </source>
</evidence>
<evidence type="ECO:0000256" key="4">
    <source>
        <dbReference type="ARBA" id="ARBA00022963"/>
    </source>
</evidence>
<dbReference type="InterPro" id="IPR036291">
    <property type="entry name" value="NAD(P)-bd_dom_sf"/>
</dbReference>
<evidence type="ECO:0000256" key="3">
    <source>
        <dbReference type="ARBA" id="ARBA00022832"/>
    </source>
</evidence>
<evidence type="ECO:0000256" key="9">
    <source>
        <dbReference type="ARBA" id="ARBA00023268"/>
    </source>
</evidence>
<dbReference type="InterPro" id="IPR008927">
    <property type="entry name" value="6-PGluconate_DH-like_C_sf"/>
</dbReference>
<dbReference type="CDD" id="cd06558">
    <property type="entry name" value="crotonase-like"/>
    <property type="match status" value="1"/>
</dbReference>
<evidence type="ECO:0000256" key="1">
    <source>
        <dbReference type="ARBA" id="ARBA00005005"/>
    </source>
</evidence>
<evidence type="ECO:0000313" key="14">
    <source>
        <dbReference type="Proteomes" id="UP000248925"/>
    </source>
</evidence>
<comment type="pathway">
    <text evidence="1">Lipid metabolism; fatty acid beta-oxidation.</text>
</comment>
<keyword evidence="3" id="KW-0276">Fatty acid metabolism</keyword>
<evidence type="ECO:0000256" key="10">
    <source>
        <dbReference type="ARBA" id="ARBA00049556"/>
    </source>
</evidence>
<dbReference type="GO" id="GO:0016509">
    <property type="term" value="F:long-chain (3S)-3-hydroxyacyl-CoA dehydrogenase (NAD+) activity"/>
    <property type="evidence" value="ECO:0007669"/>
    <property type="project" value="TreeGrafter"/>
</dbReference>
<comment type="caution">
    <text evidence="13">The sequence shown here is derived from an EMBL/GenBank/DDBJ whole genome shotgun (WGS) entry which is preliminary data.</text>
</comment>
<evidence type="ECO:0000313" key="13">
    <source>
        <dbReference type="EMBL" id="PZM12044.1"/>
    </source>
</evidence>
<accession>A0A2W4D3I5</accession>
<sequence>MTYTNFTLETDADNIALVTWDMPGKSMNVFTPEVMDELDAIIDATVADAGIKGVVITSGKSSFSGGADLSMIKSMFTFYHDEKARDPATAAQKLFDLVGRMTGLFRKLETCGKPWVSAINGTCMGGALEMSLACHGRVASNAKSVKLALPEVKVGIFPGAGGTQRVSRLANAQDALQMMTTGSSLTPARAKAMNLVHQVVDPDQLIPAAKQMIKDGLKPIAPWDERGYKVPGGGIWTPASAQLWPAAPAILRRETAGNYPGALAILKCVYEGLQVPFDTALKIEQRYFTQVLQTTEAFSMIRSLFVSMQELGKGARRPKDQPKSQLKHVGIVGAGFMGASIAYVTAAAGIRVTLIDRDMDAATKGKTHSEGLVKDSIGKERLTQDEATALLANITPSADYHDLKDADLVIEAVFEDRDVKKAVIEAVEAVLPEGALFASNTSTLPISGLAKSSKRPKDFIGIHFFSPVEKMMLTEVILGKETGDRALAVALDFVAAIKKTPIVVNDTRGFYVNRCVFRYIHEAYDMLIEGVPAAMIENAAKMAGMPVGPLSLNDEVAVDLSQKILKATVADLGPEAIDPKHLALINKMVDDLDRRGRKNGKGFYDYPAKPAKKTLWPGLKEFYPQKKPDEVDVKVLKQRLLVTIALEAARTIEEGIVTDPREADVGSILGFGFAPYTGGTLSYIDGMGLKTFVALCETLASAYGERFQPTPLLKEMAAKGETFYGRFDPYGVSKAA</sequence>
<dbReference type="AlphaFoldDB" id="A0A2W4D3I5"/>
<dbReference type="GO" id="GO:0004300">
    <property type="term" value="F:enoyl-CoA hydratase activity"/>
    <property type="evidence" value="ECO:0007669"/>
    <property type="project" value="TreeGrafter"/>
</dbReference>
<gene>
    <name evidence="13" type="ORF">CPY51_18220</name>
</gene>
<dbReference type="SUPFAM" id="SSF48179">
    <property type="entry name" value="6-phosphogluconate dehydrogenase C-terminal domain-like"/>
    <property type="match status" value="2"/>
</dbReference>
<organism evidence="13 14">
    <name type="scientific">Rhizobium tubonense</name>
    <dbReference type="NCBI Taxonomy" id="484088"/>
    <lineage>
        <taxon>Bacteria</taxon>
        <taxon>Pseudomonadati</taxon>
        <taxon>Pseudomonadota</taxon>
        <taxon>Alphaproteobacteria</taxon>
        <taxon>Hyphomicrobiales</taxon>
        <taxon>Rhizobiaceae</taxon>
        <taxon>Rhizobium/Agrobacterium group</taxon>
        <taxon>Rhizobium</taxon>
    </lineage>
</organism>
<dbReference type="PANTHER" id="PTHR43612">
    <property type="entry name" value="TRIFUNCTIONAL ENZYME SUBUNIT ALPHA"/>
    <property type="match status" value="1"/>
</dbReference>
<evidence type="ECO:0000256" key="8">
    <source>
        <dbReference type="ARBA" id="ARBA00023239"/>
    </source>
</evidence>
<dbReference type="InterPro" id="IPR029045">
    <property type="entry name" value="ClpP/crotonase-like_dom_sf"/>
</dbReference>
<dbReference type="Proteomes" id="UP000248925">
    <property type="component" value="Unassembled WGS sequence"/>
</dbReference>
<keyword evidence="6" id="KW-0520">NAD</keyword>
<dbReference type="PANTHER" id="PTHR43612:SF3">
    <property type="entry name" value="TRIFUNCTIONAL ENZYME SUBUNIT ALPHA, MITOCHONDRIAL"/>
    <property type="match status" value="1"/>
</dbReference>
<keyword evidence="14" id="KW-1185">Reference proteome</keyword>
<evidence type="ECO:0000259" key="12">
    <source>
        <dbReference type="Pfam" id="PF02737"/>
    </source>
</evidence>
<dbReference type="Gene3D" id="1.10.1040.50">
    <property type="match status" value="1"/>
</dbReference>
<dbReference type="Pfam" id="PF00378">
    <property type="entry name" value="ECH_1"/>
    <property type="match status" value="1"/>
</dbReference>
<dbReference type="UniPathway" id="UPA00659"/>
<dbReference type="SUPFAM" id="SSF51735">
    <property type="entry name" value="NAD(P)-binding Rossmann-fold domains"/>
    <property type="match status" value="1"/>
</dbReference>
<dbReference type="GO" id="GO:0070403">
    <property type="term" value="F:NAD+ binding"/>
    <property type="evidence" value="ECO:0007669"/>
    <property type="project" value="InterPro"/>
</dbReference>
<evidence type="ECO:0000256" key="5">
    <source>
        <dbReference type="ARBA" id="ARBA00023002"/>
    </source>
</evidence>
<dbReference type="Pfam" id="PF00725">
    <property type="entry name" value="3HCDH"/>
    <property type="match status" value="2"/>
</dbReference>
<dbReference type="Gene3D" id="3.90.226.10">
    <property type="entry name" value="2-enoyl-CoA Hydratase, Chain A, domain 1"/>
    <property type="match status" value="1"/>
</dbReference>
<dbReference type="GO" id="GO:0006635">
    <property type="term" value="P:fatty acid beta-oxidation"/>
    <property type="evidence" value="ECO:0007669"/>
    <property type="project" value="UniProtKB-UniPathway"/>
</dbReference>
<dbReference type="InterPro" id="IPR006176">
    <property type="entry name" value="3-OHacyl-CoA_DH_NAD-bd"/>
</dbReference>
<keyword evidence="9" id="KW-0511">Multifunctional enzyme</keyword>
<dbReference type="OrthoDB" id="9771883at2"/>
<keyword evidence="5" id="KW-0560">Oxidoreductase</keyword>
<dbReference type="Pfam" id="PF02737">
    <property type="entry name" value="3HCDH_N"/>
    <property type="match status" value="1"/>
</dbReference>
<protein>
    <submittedName>
        <fullName evidence="13">3-hydroxyacyl-CoA dehydrogenase</fullName>
    </submittedName>
</protein>
<feature type="domain" description="3-hydroxyacyl-CoA dehydrogenase C-terminal" evidence="11">
    <location>
        <begin position="638"/>
        <end position="721"/>
    </location>
</feature>
<comment type="catalytic activity">
    <reaction evidence="10">
        <text>a (3S)-3-hydroxyacyl-CoA + NAD(+) = a 3-oxoacyl-CoA + NADH + H(+)</text>
        <dbReference type="Rhea" id="RHEA:22432"/>
        <dbReference type="ChEBI" id="CHEBI:15378"/>
        <dbReference type="ChEBI" id="CHEBI:57318"/>
        <dbReference type="ChEBI" id="CHEBI:57540"/>
        <dbReference type="ChEBI" id="CHEBI:57945"/>
        <dbReference type="ChEBI" id="CHEBI:90726"/>
        <dbReference type="EC" id="1.1.1.35"/>
    </reaction>
</comment>
<keyword evidence="8" id="KW-0456">Lyase</keyword>
<keyword evidence="7" id="KW-0443">Lipid metabolism</keyword>
<dbReference type="FunFam" id="3.40.50.720:FF:000009">
    <property type="entry name" value="Fatty oxidation complex, alpha subunit"/>
    <property type="match status" value="1"/>
</dbReference>
<dbReference type="InterPro" id="IPR001753">
    <property type="entry name" value="Enoyl-CoA_hydra/iso"/>
</dbReference>
<dbReference type="InterPro" id="IPR050136">
    <property type="entry name" value="FA_oxidation_alpha_subunit"/>
</dbReference>
<evidence type="ECO:0000259" key="11">
    <source>
        <dbReference type="Pfam" id="PF00725"/>
    </source>
</evidence>
<dbReference type="Gene3D" id="3.40.50.720">
    <property type="entry name" value="NAD(P)-binding Rossmann-like Domain"/>
    <property type="match status" value="1"/>
</dbReference>
<dbReference type="InterPro" id="IPR006108">
    <property type="entry name" value="3HC_DH_C"/>
</dbReference>
<name>A0A2W4D3I5_9HYPH</name>
<dbReference type="SUPFAM" id="SSF52096">
    <property type="entry name" value="ClpP/crotonase"/>
    <property type="match status" value="1"/>
</dbReference>
<keyword evidence="4" id="KW-0442">Lipid degradation</keyword>